<dbReference type="STRING" id="479432.Sros_7964"/>
<dbReference type="Proteomes" id="UP000002029">
    <property type="component" value="Chromosome"/>
</dbReference>
<protein>
    <submittedName>
        <fullName evidence="1">Uncharacterized protein</fullName>
    </submittedName>
</protein>
<gene>
    <name evidence="1" type="ordered locus">Sros_7964</name>
</gene>
<keyword evidence="2" id="KW-1185">Reference proteome</keyword>
<dbReference type="KEGG" id="sro:Sros_7964"/>
<sequence>MWESGHVAIEWSRQEVLRAVRSCLLRASAVTDGYSAVDVVAEPDSMLAIFRWRRDPNIYAIKVEFPTAPKSPWTGLPVTSADEWAADVAARLDEELQTGLVRRSRRTIRDGYVLLDTRDAPDVCPAGFSISSVPLDDVVLSLLQRDDRKRAYGSPSASVSTLASEAGYWLAKAGMDVAIPRQLIVEAKLACWLQAYVDNARGRPFVGHAAASWEDRQRTTARLDLVHIRPDIPSEVRDALVRLTVCQVAEAGALRVVTAIDDPELHGLGFRPANGGGLTLHTSSAEPLSDPTAGA</sequence>
<dbReference type="eggNOG" id="ENOG5032V2A">
    <property type="taxonomic scope" value="Bacteria"/>
</dbReference>
<accession>D2AUG4</accession>
<dbReference type="EMBL" id="CP001814">
    <property type="protein sequence ID" value="ACZ90619.1"/>
    <property type="molecule type" value="Genomic_DNA"/>
</dbReference>
<reference evidence="1 2" key="1">
    <citation type="journal article" date="2010" name="Stand. Genomic Sci.">
        <title>Complete genome sequence of Streptosporangium roseum type strain (NI 9100).</title>
        <authorList>
            <person name="Nolan M."/>
            <person name="Sikorski J."/>
            <person name="Jando M."/>
            <person name="Lucas S."/>
            <person name="Lapidus A."/>
            <person name="Glavina Del Rio T."/>
            <person name="Chen F."/>
            <person name="Tice H."/>
            <person name="Pitluck S."/>
            <person name="Cheng J.F."/>
            <person name="Chertkov O."/>
            <person name="Sims D."/>
            <person name="Meincke L."/>
            <person name="Brettin T."/>
            <person name="Han C."/>
            <person name="Detter J.C."/>
            <person name="Bruce D."/>
            <person name="Goodwin L."/>
            <person name="Land M."/>
            <person name="Hauser L."/>
            <person name="Chang Y.J."/>
            <person name="Jeffries C.D."/>
            <person name="Ivanova N."/>
            <person name="Mavromatis K."/>
            <person name="Mikhailova N."/>
            <person name="Chen A."/>
            <person name="Palaniappan K."/>
            <person name="Chain P."/>
            <person name="Rohde M."/>
            <person name="Goker M."/>
            <person name="Bristow J."/>
            <person name="Eisen J.A."/>
            <person name="Markowitz V."/>
            <person name="Hugenholtz P."/>
            <person name="Kyrpides N.C."/>
            <person name="Klenk H.P."/>
        </authorList>
    </citation>
    <scope>NUCLEOTIDE SEQUENCE [LARGE SCALE GENOMIC DNA]</scope>
    <source>
        <strain evidence="2">ATCC 12428 / DSM 43021 / JCM 3005 / NI 9100</strain>
    </source>
</reference>
<dbReference type="HOGENOM" id="CLU_943087_0_0_11"/>
<organism evidence="1 2">
    <name type="scientific">Streptosporangium roseum (strain ATCC 12428 / DSM 43021 / JCM 3005 / KCTC 9067 / NCIMB 10171 / NRRL 2505 / NI 9100)</name>
    <dbReference type="NCBI Taxonomy" id="479432"/>
    <lineage>
        <taxon>Bacteria</taxon>
        <taxon>Bacillati</taxon>
        <taxon>Actinomycetota</taxon>
        <taxon>Actinomycetes</taxon>
        <taxon>Streptosporangiales</taxon>
        <taxon>Streptosporangiaceae</taxon>
        <taxon>Streptosporangium</taxon>
    </lineage>
</organism>
<name>D2AUG4_STRRD</name>
<evidence type="ECO:0000313" key="1">
    <source>
        <dbReference type="EMBL" id="ACZ90619.1"/>
    </source>
</evidence>
<proteinExistence type="predicted"/>
<evidence type="ECO:0000313" key="2">
    <source>
        <dbReference type="Proteomes" id="UP000002029"/>
    </source>
</evidence>
<dbReference type="AlphaFoldDB" id="D2AUG4"/>